<dbReference type="InterPro" id="IPR002938">
    <property type="entry name" value="FAD-bd"/>
</dbReference>
<proteinExistence type="inferred from homology"/>
<evidence type="ECO:0000259" key="7">
    <source>
        <dbReference type="Pfam" id="PF07976"/>
    </source>
</evidence>
<evidence type="ECO:0008006" key="10">
    <source>
        <dbReference type="Google" id="ProtNLM"/>
    </source>
</evidence>
<dbReference type="InterPro" id="IPR038220">
    <property type="entry name" value="PHOX_C_sf"/>
</dbReference>
<dbReference type="InterPro" id="IPR036249">
    <property type="entry name" value="Thioredoxin-like_sf"/>
</dbReference>
<evidence type="ECO:0000256" key="2">
    <source>
        <dbReference type="ARBA" id="ARBA00007801"/>
    </source>
</evidence>
<accession>A0A4S4L2I1</accession>
<comment type="caution">
    <text evidence="8">The sequence shown here is derived from an EMBL/GenBank/DDBJ whole genome shotgun (WGS) entry which is preliminary data.</text>
</comment>
<dbReference type="EMBL" id="SGPL01000996">
    <property type="protein sequence ID" value="THH05532.1"/>
    <property type="molecule type" value="Genomic_DNA"/>
</dbReference>
<evidence type="ECO:0000313" key="8">
    <source>
        <dbReference type="EMBL" id="THH05532.1"/>
    </source>
</evidence>
<dbReference type="Gene3D" id="3.40.30.20">
    <property type="match status" value="1"/>
</dbReference>
<dbReference type="Proteomes" id="UP000310158">
    <property type="component" value="Unassembled WGS sequence"/>
</dbReference>
<keyword evidence="3" id="KW-0285">Flavoprotein</keyword>
<dbReference type="SUPFAM" id="SSF52833">
    <property type="entry name" value="Thioredoxin-like"/>
    <property type="match status" value="1"/>
</dbReference>
<comment type="cofactor">
    <cofactor evidence="1">
        <name>FAD</name>
        <dbReference type="ChEBI" id="CHEBI:57692"/>
    </cofactor>
</comment>
<comment type="similarity">
    <text evidence="2">Belongs to the PheA/TfdB FAD monooxygenase family.</text>
</comment>
<feature type="domain" description="FAD-binding" evidence="6">
    <location>
        <begin position="29"/>
        <end position="406"/>
    </location>
</feature>
<dbReference type="Gene3D" id="3.30.9.10">
    <property type="entry name" value="D-Amino Acid Oxidase, subunit A, domain 2"/>
    <property type="match status" value="1"/>
</dbReference>
<dbReference type="GO" id="GO:0016709">
    <property type="term" value="F:oxidoreductase activity, acting on paired donors, with incorporation or reduction of molecular oxygen, NAD(P)H as one donor, and incorporation of one atom of oxygen"/>
    <property type="evidence" value="ECO:0007669"/>
    <property type="project" value="UniProtKB-ARBA"/>
</dbReference>
<dbReference type="Pfam" id="PF01494">
    <property type="entry name" value="FAD_binding_3"/>
    <property type="match status" value="1"/>
</dbReference>
<dbReference type="OrthoDB" id="1716816at2759"/>
<name>A0A4S4L2I1_9AGAM</name>
<keyword evidence="4" id="KW-0274">FAD</keyword>
<protein>
    <recommendedName>
        <fullName evidence="10">FAD-binding domain-containing protein</fullName>
    </recommendedName>
</protein>
<organism evidence="8 9">
    <name type="scientific">Bondarzewia mesenterica</name>
    <dbReference type="NCBI Taxonomy" id="1095465"/>
    <lineage>
        <taxon>Eukaryota</taxon>
        <taxon>Fungi</taxon>
        <taxon>Dikarya</taxon>
        <taxon>Basidiomycota</taxon>
        <taxon>Agaricomycotina</taxon>
        <taxon>Agaricomycetes</taxon>
        <taxon>Russulales</taxon>
        <taxon>Bondarzewiaceae</taxon>
        <taxon>Bondarzewia</taxon>
    </lineage>
</organism>
<reference evidence="8 9" key="1">
    <citation type="submission" date="2019-02" db="EMBL/GenBank/DDBJ databases">
        <title>Genome sequencing of the rare red list fungi Bondarzewia mesenterica.</title>
        <authorList>
            <person name="Buettner E."/>
            <person name="Kellner H."/>
        </authorList>
    </citation>
    <scope>NUCLEOTIDE SEQUENCE [LARGE SCALE GENOMIC DNA]</scope>
    <source>
        <strain evidence="8 9">DSM 108281</strain>
    </source>
</reference>
<dbReference type="SUPFAM" id="SSF51905">
    <property type="entry name" value="FAD/NAD(P)-binding domain"/>
    <property type="match status" value="1"/>
</dbReference>
<evidence type="ECO:0000256" key="4">
    <source>
        <dbReference type="ARBA" id="ARBA00022827"/>
    </source>
</evidence>
<dbReference type="PANTHER" id="PTHR43004:SF19">
    <property type="entry name" value="BINDING MONOOXYGENASE, PUTATIVE (JCVI)-RELATED"/>
    <property type="match status" value="1"/>
</dbReference>
<evidence type="ECO:0000256" key="3">
    <source>
        <dbReference type="ARBA" id="ARBA00022630"/>
    </source>
</evidence>
<evidence type="ECO:0000313" key="9">
    <source>
        <dbReference type="Proteomes" id="UP000310158"/>
    </source>
</evidence>
<dbReference type="InterPro" id="IPR036188">
    <property type="entry name" value="FAD/NAD-bd_sf"/>
</dbReference>
<evidence type="ECO:0000256" key="5">
    <source>
        <dbReference type="ARBA" id="ARBA00023002"/>
    </source>
</evidence>
<gene>
    <name evidence="8" type="ORF">EW146_g9879</name>
</gene>
<sequence length="666" mass="74083">MQYQRGSVIPSFSDALYFVMSYGDSVAEKTDVLIIGAGPAGLMCVNALGRLGVRTIIVDRREVGEVYGQADGIQPGTQEMWQSYGLRERLIKEGCPIIAFGTYMTNPETQCIEVRQPQGPNICVSDARYPYEVTIPIENMEAILKDSAEDHGVYVERPFTPTSIEIESGDESDDVQDLTSYPVKVVLERPEGKGTPTKRHIHAKYLVGCDGAHSWVRENAGIKMKRDGEDRPVNYGVLDFTPTGNFPDTRIKNVITSPVCGMIGVKQVAGRWIPRPAGTARIYVPLEPEYWEKKDVIVKEVLLKTIQKTVSKVIRPYEMNITNCTWVSTYKVIQQVASTYSVKNRVFIAGDACHTHSPKAGQGANASMHDTHNLAWKIAYVIRGWAKPSLLSTYDEERRSYAQELIALDRDVAMAFELGGSENKYKRIWNDKNRFIRCFSFFFQKPSFRFTPTIFIALHSGVGILYHSRLTPFQDSSPLAPNITPGERVPPSSILRLNDWTPLNVQDLIISDGTFKLLIFPGTISPPSTSPPPISVNSSSHTIRLDGLDTFAQAVVSGAKSVQGNTVGQDKEFLRLYVIVADPKENIHWTDVPEIVRNEIAVYVDDTLTPTDTKALASGVKRAYDIYGIDRFVGAAALVRPDAHISLVTSLDDEGAKEIIQFLRNL</sequence>
<dbReference type="InterPro" id="IPR012941">
    <property type="entry name" value="Phe_hydrox_C_dim_dom"/>
</dbReference>
<dbReference type="PANTHER" id="PTHR43004">
    <property type="entry name" value="TRK SYSTEM POTASSIUM UPTAKE PROTEIN"/>
    <property type="match status" value="1"/>
</dbReference>
<evidence type="ECO:0000259" key="6">
    <source>
        <dbReference type="Pfam" id="PF01494"/>
    </source>
</evidence>
<dbReference type="InterPro" id="IPR050641">
    <property type="entry name" value="RIFMO-like"/>
</dbReference>
<keyword evidence="5" id="KW-0560">Oxidoreductase</keyword>
<feature type="domain" description="Phenol hydroxylase-like C-terminal dimerisation" evidence="7">
    <location>
        <begin position="473"/>
        <end position="664"/>
    </location>
</feature>
<dbReference type="AlphaFoldDB" id="A0A4S4L2I1"/>
<keyword evidence="9" id="KW-1185">Reference proteome</keyword>
<dbReference type="GO" id="GO:0071949">
    <property type="term" value="F:FAD binding"/>
    <property type="evidence" value="ECO:0007669"/>
    <property type="project" value="InterPro"/>
</dbReference>
<dbReference type="SUPFAM" id="SSF54373">
    <property type="entry name" value="FAD-linked reductases, C-terminal domain"/>
    <property type="match status" value="1"/>
</dbReference>
<dbReference type="Gene3D" id="3.50.50.60">
    <property type="entry name" value="FAD/NAD(P)-binding domain"/>
    <property type="match status" value="1"/>
</dbReference>
<dbReference type="Pfam" id="PF07976">
    <property type="entry name" value="Phe_hydrox_dim"/>
    <property type="match status" value="1"/>
</dbReference>
<evidence type="ECO:0000256" key="1">
    <source>
        <dbReference type="ARBA" id="ARBA00001974"/>
    </source>
</evidence>
<dbReference type="PRINTS" id="PR00420">
    <property type="entry name" value="RNGMNOXGNASE"/>
</dbReference>